<dbReference type="OrthoDB" id="2082416at2"/>
<evidence type="ECO:0000313" key="1">
    <source>
        <dbReference type="EMBL" id="AGH45330.1"/>
    </source>
</evidence>
<name>K7AWA4_9ALTE</name>
<reference evidence="1 2" key="1">
    <citation type="journal article" date="2013" name="Genome Announc.">
        <title>Complete Genome Sequence of Glaciecola psychrophila Strain 170T.</title>
        <authorList>
            <person name="Yin J."/>
            <person name="Chen J."/>
            <person name="Liu G."/>
            <person name="Yu Y."/>
            <person name="Song L."/>
            <person name="Wang X."/>
            <person name="Qu X."/>
        </authorList>
    </citation>
    <scope>NUCLEOTIDE SEQUENCE [LARGE SCALE GENOMIC DNA]</scope>
    <source>
        <strain evidence="1 2">170</strain>
    </source>
</reference>
<gene>
    <name evidence="1" type="ORF">C427_3221</name>
</gene>
<dbReference type="PATRIC" id="fig|1129794.4.peg.3203"/>
<dbReference type="Proteomes" id="UP000011864">
    <property type="component" value="Chromosome"/>
</dbReference>
<accession>K7AWA4</accession>
<dbReference type="EMBL" id="CP003837">
    <property type="protein sequence ID" value="AGH45330.1"/>
    <property type="molecule type" value="Genomic_DNA"/>
</dbReference>
<dbReference type="AlphaFoldDB" id="K7AWA4"/>
<dbReference type="STRING" id="1129794.C427_3221"/>
<proteinExistence type="predicted"/>
<protein>
    <submittedName>
        <fullName evidence="1">Uncharacterized protein</fullName>
    </submittedName>
</protein>
<sequence>MLRACYWQDKFGVNLNGLFVEGNAVDWLLFYFELVTRSLQMVELKKPDFSGFFHLLLQVDNS</sequence>
<keyword evidence="2" id="KW-1185">Reference proteome</keyword>
<organism evidence="1 2">
    <name type="scientific">Paraglaciecola psychrophila 170</name>
    <dbReference type="NCBI Taxonomy" id="1129794"/>
    <lineage>
        <taxon>Bacteria</taxon>
        <taxon>Pseudomonadati</taxon>
        <taxon>Pseudomonadota</taxon>
        <taxon>Gammaproteobacteria</taxon>
        <taxon>Alteromonadales</taxon>
        <taxon>Alteromonadaceae</taxon>
        <taxon>Paraglaciecola</taxon>
    </lineage>
</organism>
<dbReference type="KEGG" id="gps:C427_3221"/>
<evidence type="ECO:0000313" key="2">
    <source>
        <dbReference type="Proteomes" id="UP000011864"/>
    </source>
</evidence>
<dbReference type="HOGENOM" id="CLU_2900122_0_0_6"/>